<feature type="compositionally biased region" description="Low complexity" evidence="1">
    <location>
        <begin position="154"/>
        <end position="173"/>
    </location>
</feature>
<feature type="signal peptide" evidence="2">
    <location>
        <begin position="1"/>
        <end position="24"/>
    </location>
</feature>
<dbReference type="PROSITE" id="PS51257">
    <property type="entry name" value="PROKAR_LIPOPROTEIN"/>
    <property type="match status" value="1"/>
</dbReference>
<evidence type="ECO:0000256" key="2">
    <source>
        <dbReference type="SAM" id="SignalP"/>
    </source>
</evidence>
<name>A0A0V7ZKI8_9CYAN</name>
<dbReference type="PANTHER" id="PTHR33740:SF1">
    <property type="entry name" value="SLH DOMAIN PROTEIN"/>
    <property type="match status" value="1"/>
</dbReference>
<dbReference type="Proteomes" id="UP000053372">
    <property type="component" value="Unassembled WGS sequence"/>
</dbReference>
<dbReference type="Pfam" id="PF00395">
    <property type="entry name" value="SLH"/>
    <property type="match status" value="2"/>
</dbReference>
<dbReference type="AlphaFoldDB" id="A0A0V7ZKI8"/>
<feature type="compositionally biased region" description="Polar residues" evidence="1">
    <location>
        <begin position="287"/>
        <end position="307"/>
    </location>
</feature>
<dbReference type="EMBL" id="LMTZ01000114">
    <property type="protein sequence ID" value="KST65037.1"/>
    <property type="molecule type" value="Genomic_DNA"/>
</dbReference>
<organism evidence="5 6">
    <name type="scientific">Mastigocoleus testarum BC008</name>
    <dbReference type="NCBI Taxonomy" id="371196"/>
    <lineage>
        <taxon>Bacteria</taxon>
        <taxon>Bacillati</taxon>
        <taxon>Cyanobacteriota</taxon>
        <taxon>Cyanophyceae</taxon>
        <taxon>Nostocales</taxon>
        <taxon>Hapalosiphonaceae</taxon>
        <taxon>Mastigocoleus</taxon>
    </lineage>
</organism>
<feature type="domain" description="SLH" evidence="3">
    <location>
        <begin position="252"/>
        <end position="339"/>
    </location>
</feature>
<feature type="region of interest" description="Disordered" evidence="1">
    <location>
        <begin position="45"/>
        <end position="66"/>
    </location>
</feature>
<accession>A0A0V7ZKI8</accession>
<keyword evidence="6" id="KW-1185">Reference proteome</keyword>
<feature type="domain" description="SLH" evidence="3">
    <location>
        <begin position="348"/>
        <end position="416"/>
    </location>
</feature>
<evidence type="ECO:0000313" key="5">
    <source>
        <dbReference type="EMBL" id="KST65037.1"/>
    </source>
</evidence>
<feature type="region of interest" description="Disordered" evidence="1">
    <location>
        <begin position="195"/>
        <end position="258"/>
    </location>
</feature>
<keyword evidence="2" id="KW-0732">Signal</keyword>
<evidence type="ECO:0000259" key="3">
    <source>
        <dbReference type="PROSITE" id="PS51272"/>
    </source>
</evidence>
<evidence type="ECO:0000313" key="4">
    <source>
        <dbReference type="EMBL" id="KST64975.1"/>
    </source>
</evidence>
<feature type="region of interest" description="Disordered" evidence="1">
    <location>
        <begin position="153"/>
        <end position="178"/>
    </location>
</feature>
<dbReference type="PANTHER" id="PTHR33740">
    <property type="entry name" value="GPI-ANCHORED ADHESIN-LIKE PROTEIN"/>
    <property type="match status" value="1"/>
</dbReference>
<feature type="chain" id="PRO_5007438814" description="SLH domain-containing protein" evidence="2">
    <location>
        <begin position="25"/>
        <end position="498"/>
    </location>
</feature>
<dbReference type="EMBL" id="LMTZ01000115">
    <property type="protein sequence ID" value="KST64975.1"/>
    <property type="molecule type" value="Genomic_DNA"/>
</dbReference>
<evidence type="ECO:0000256" key="1">
    <source>
        <dbReference type="SAM" id="MobiDB-lite"/>
    </source>
</evidence>
<reference evidence="5 6" key="1">
    <citation type="journal article" date="2015" name="Genome Announc.">
        <title>Draft Genome of the Euendolithic (true boring) Cyanobacterium Mastigocoleus testarum strain BC008.</title>
        <authorList>
            <person name="Guida B.S."/>
            <person name="Garcia-Pichel F."/>
        </authorList>
    </citation>
    <scope>NUCLEOTIDE SEQUENCE [LARGE SCALE GENOMIC DNA]</scope>
    <source>
        <strain evidence="5 6">BC008</strain>
    </source>
</reference>
<comment type="caution">
    <text evidence="5">The sequence shown here is derived from an EMBL/GenBank/DDBJ whole genome shotgun (WGS) entry which is preliminary data.</text>
</comment>
<sequence>MYIRSVIFLSLAILLTSLSGCANSFVEKSLAPDPKLKDKPNIFAAKPVSDESKQSKSKQPNQISSKLPVGFPAKLKYPNAILEEASSTEGPTSRLSTRWHSSDPSNIVSNFYIKQLQQNGWKILQKSKDETPRIIAAQLNDTQVKISIQPKSVNNTQAQKPQTNQTQANQTPTDQIPTSPIQTNIELLVENINGGKLTTQNNPDRNRENSPNPPGSADFIGSVANNAGTSESSENLKNKNSENSSGSATKARQNFNDVDKIPPQQQEKIQDLAKLGVLTINFDIGSEQNKSTPNSAADNSTVSNPNINKFEPAKNITRREYARWLITAYNKMHGNDPTKQIRLASASTKPVFRDVSKTDPDFGVIQGLAEAGIIPSSLSGDSTQVLFQPNSPLNREQLILWKVPLDVRQALPTASLESVKQTWGFQDSAKISSRALRAVLADFQNGDKANIRRVFGYTTLFQPKKPVTRAEAASALWYFGTEGEGVSARDALALNSTP</sequence>
<proteinExistence type="predicted"/>
<feature type="region of interest" description="Disordered" evidence="1">
    <location>
        <begin position="287"/>
        <end position="309"/>
    </location>
</feature>
<gene>
    <name evidence="4" type="ORF">BC008_19255</name>
    <name evidence="5" type="ORF">BC008_19550</name>
</gene>
<dbReference type="InterPro" id="IPR001119">
    <property type="entry name" value="SLH_dom"/>
</dbReference>
<protein>
    <recommendedName>
        <fullName evidence="3">SLH domain-containing protein</fullName>
    </recommendedName>
</protein>
<evidence type="ECO:0000313" key="6">
    <source>
        <dbReference type="Proteomes" id="UP000053372"/>
    </source>
</evidence>
<dbReference type="PROSITE" id="PS51272">
    <property type="entry name" value="SLH"/>
    <property type="match status" value="2"/>
</dbReference>